<dbReference type="InterPro" id="IPR000210">
    <property type="entry name" value="BTB/POZ_dom"/>
</dbReference>
<evidence type="ECO:0000256" key="1">
    <source>
        <dbReference type="SAM" id="MobiDB-lite"/>
    </source>
</evidence>
<evidence type="ECO:0000259" key="2">
    <source>
        <dbReference type="PROSITE" id="PS50097"/>
    </source>
</evidence>
<dbReference type="HOGENOM" id="CLU_814261_0_0_1"/>
<sequence>MVKPEPDAEAEGIIIPQSNDQTSNQATQAGDNHAQSSDQAEEQASSESSNQIHPSVSQFGNQTGVQTSTDHDSITEQIRRTYGNGVQITEPRSRMTRAYRDYVYGDRYFAPRDNEGHPPGHFADLVRYFYQDDEFSDLTIRLRDHKFRVHKMVLCRQSHKFAELVKGMNRYTKTLTLPNQNIDVAAFKAMLAFLYGFRYEGRIAGSPMAQHFTMVHMGFDFDIYRLKKYALKRVKEVTEFLCIIPEFISDLDQELARGLTGDIVLPLYVMILNVCRVNIFWLLKYQAFNDVLDTKPGFAHDLLTTLGDEYPAYWCLSCYARWHRAPCPGCRSEENWAKFFH</sequence>
<dbReference type="EMBL" id="EQ962653">
    <property type="protein sequence ID" value="EED22311.1"/>
    <property type="molecule type" value="Genomic_DNA"/>
</dbReference>
<feature type="compositionally biased region" description="Polar residues" evidence="1">
    <location>
        <begin position="16"/>
        <end position="30"/>
    </location>
</feature>
<dbReference type="VEuPathDB" id="FungiDB:TSTA_095600"/>
<dbReference type="Gene3D" id="3.30.710.10">
    <property type="entry name" value="Potassium Channel Kv1.1, Chain A"/>
    <property type="match status" value="1"/>
</dbReference>
<feature type="compositionally biased region" description="Low complexity" evidence="1">
    <location>
        <begin position="34"/>
        <end position="49"/>
    </location>
</feature>
<evidence type="ECO:0000313" key="4">
    <source>
        <dbReference type="Proteomes" id="UP000001745"/>
    </source>
</evidence>
<dbReference type="PROSITE" id="PS50097">
    <property type="entry name" value="BTB"/>
    <property type="match status" value="1"/>
</dbReference>
<accession>B8M3D9</accession>
<feature type="compositionally biased region" description="Polar residues" evidence="1">
    <location>
        <begin position="50"/>
        <end position="68"/>
    </location>
</feature>
<dbReference type="RefSeq" id="XP_002479274.1">
    <property type="nucleotide sequence ID" value="XM_002479229.1"/>
</dbReference>
<feature type="domain" description="BTB" evidence="2">
    <location>
        <begin position="136"/>
        <end position="195"/>
    </location>
</feature>
<proteinExistence type="predicted"/>
<dbReference type="AlphaFoldDB" id="B8M3D9"/>
<dbReference type="InParanoid" id="B8M3D9"/>
<keyword evidence="4" id="KW-1185">Reference proteome</keyword>
<dbReference type="Proteomes" id="UP000001745">
    <property type="component" value="Unassembled WGS sequence"/>
</dbReference>
<dbReference type="CDD" id="cd18186">
    <property type="entry name" value="BTB_POZ_ZBTB_KLHL-like"/>
    <property type="match status" value="1"/>
</dbReference>
<dbReference type="PhylomeDB" id="B8M3D9"/>
<name>B8M3D9_TALSN</name>
<dbReference type="SUPFAM" id="SSF54695">
    <property type="entry name" value="POZ domain"/>
    <property type="match status" value="1"/>
</dbReference>
<gene>
    <name evidence="3" type="ORF">TSTA_095600</name>
</gene>
<dbReference type="InterPro" id="IPR011333">
    <property type="entry name" value="SKP1/BTB/POZ_sf"/>
</dbReference>
<evidence type="ECO:0000313" key="3">
    <source>
        <dbReference type="EMBL" id="EED22311.1"/>
    </source>
</evidence>
<protein>
    <recommendedName>
        <fullName evidence="2">BTB domain-containing protein</fullName>
    </recommendedName>
</protein>
<feature type="region of interest" description="Disordered" evidence="1">
    <location>
        <begin position="1"/>
        <end position="89"/>
    </location>
</feature>
<feature type="compositionally biased region" description="Basic and acidic residues" evidence="1">
    <location>
        <begin position="69"/>
        <end position="79"/>
    </location>
</feature>
<dbReference type="Pfam" id="PF00651">
    <property type="entry name" value="BTB"/>
    <property type="match status" value="1"/>
</dbReference>
<organism evidence="3 4">
    <name type="scientific">Talaromyces stipitatus (strain ATCC 10500 / CBS 375.48 / QM 6759 / NRRL 1006)</name>
    <name type="common">Penicillium stipitatum</name>
    <dbReference type="NCBI Taxonomy" id="441959"/>
    <lineage>
        <taxon>Eukaryota</taxon>
        <taxon>Fungi</taxon>
        <taxon>Dikarya</taxon>
        <taxon>Ascomycota</taxon>
        <taxon>Pezizomycotina</taxon>
        <taxon>Eurotiomycetes</taxon>
        <taxon>Eurotiomycetidae</taxon>
        <taxon>Eurotiales</taxon>
        <taxon>Trichocomaceae</taxon>
        <taxon>Talaromyces</taxon>
        <taxon>Talaromyces sect. Talaromyces</taxon>
    </lineage>
</organism>
<reference evidence="4" key="1">
    <citation type="journal article" date="2015" name="Genome Announc.">
        <title>Genome sequence of the AIDS-associated pathogen Penicillium marneffei (ATCC18224) and its near taxonomic relative Talaromyces stipitatus (ATCC10500).</title>
        <authorList>
            <person name="Nierman W.C."/>
            <person name="Fedorova-Abrams N.D."/>
            <person name="Andrianopoulos A."/>
        </authorList>
    </citation>
    <scope>NUCLEOTIDE SEQUENCE [LARGE SCALE GENOMIC DNA]</scope>
    <source>
        <strain evidence="4">ATCC 10500 / CBS 375.48 / QM 6759 / NRRL 1006</strain>
    </source>
</reference>
<dbReference type="GeneID" id="8105871"/>
<dbReference type="SMART" id="SM00225">
    <property type="entry name" value="BTB"/>
    <property type="match status" value="1"/>
</dbReference>
<dbReference type="OrthoDB" id="6359816at2759"/>
<dbReference type="STRING" id="441959.B8M3D9"/>